<dbReference type="SMART" id="SM00284">
    <property type="entry name" value="OLF"/>
    <property type="match status" value="1"/>
</dbReference>
<keyword evidence="7" id="KW-1185">Reference proteome</keyword>
<dbReference type="InterPro" id="IPR003112">
    <property type="entry name" value="Olfac-like_dom"/>
</dbReference>
<accession>A0A210QIP9</accession>
<feature type="domain" description="Olfactomedin-like" evidence="5">
    <location>
        <begin position="239"/>
        <end position="498"/>
    </location>
</feature>
<dbReference type="PROSITE" id="PS51132">
    <property type="entry name" value="OLF"/>
    <property type="match status" value="1"/>
</dbReference>
<dbReference type="GO" id="GO:0007165">
    <property type="term" value="P:signal transduction"/>
    <property type="evidence" value="ECO:0007669"/>
    <property type="project" value="TreeGrafter"/>
</dbReference>
<keyword evidence="2" id="KW-0964">Secreted</keyword>
<dbReference type="AlphaFoldDB" id="A0A210QIP9"/>
<comment type="caution">
    <text evidence="3">Lacks conserved residue(s) required for the propagation of feature annotation.</text>
</comment>
<sequence length="499" mass="55444">MENHVFITVITLGLLTSPTYAADGGFPSFKMSNDDCTYELNVKNNLINVSCGRNVTVRIHDKNGVISMTGRKSDSLWFQNGARTGGGLFRPNKTSASFGVNNRASSKLKDSTTILKRMKKKLAIRQRSLNNITTDLKNGDIEVQNDLSRLRDLQAGNALALENVAATLTNQYRFLSMAMLAQNAEMKLLITAMSSLIVATQKSVRGSLAVNDQLQEEIVLLNTALQRANISKPDKKKDFCPRHLAAILPGGEELPVGIAQGAFMKDPIPGGQIWVTYGYSDLNEIAEFDSHQSFTFDTATKKHTLPFFCEGTGHVVFKNCLYCHKVMTNKIVKFNLMEGRWVGELPLPGGVGSHNTFPYESGIFTDVDFAVDELGLWVIYATQTSRGHIVISKIDDLNFLILQSWTTDIAKMDVGNAFMICGVLYCVDSYKKVPTFIRFIYDTNNGGKRVLAAGVLPFKNSISTNYAQNYMLDYNPLDEKLYAWNHGRIEIYSLSLEAD</sequence>
<dbReference type="EMBL" id="NEDP02003450">
    <property type="protein sequence ID" value="OWF48655.1"/>
    <property type="molecule type" value="Genomic_DNA"/>
</dbReference>
<dbReference type="PANTHER" id="PTHR23192">
    <property type="entry name" value="OLFACTOMEDIN-RELATED"/>
    <property type="match status" value="1"/>
</dbReference>
<evidence type="ECO:0000259" key="5">
    <source>
        <dbReference type="PROSITE" id="PS51132"/>
    </source>
</evidence>
<proteinExistence type="predicted"/>
<evidence type="ECO:0000256" key="4">
    <source>
        <dbReference type="SAM" id="SignalP"/>
    </source>
</evidence>
<dbReference type="PANTHER" id="PTHR23192:SF87">
    <property type="entry name" value="AMASSIN-3"/>
    <property type="match status" value="1"/>
</dbReference>
<dbReference type="OrthoDB" id="6058931at2759"/>
<dbReference type="Proteomes" id="UP000242188">
    <property type="component" value="Unassembled WGS sequence"/>
</dbReference>
<comment type="caution">
    <text evidence="6">The sequence shown here is derived from an EMBL/GenBank/DDBJ whole genome shotgun (WGS) entry which is preliminary data.</text>
</comment>
<keyword evidence="4" id="KW-0732">Signal</keyword>
<evidence type="ECO:0000256" key="2">
    <source>
        <dbReference type="ARBA" id="ARBA00022525"/>
    </source>
</evidence>
<dbReference type="InterPro" id="IPR050605">
    <property type="entry name" value="Olfactomedin-like_domain"/>
</dbReference>
<feature type="chain" id="PRO_5011990214" evidence="4">
    <location>
        <begin position="22"/>
        <end position="499"/>
    </location>
</feature>
<protein>
    <submittedName>
        <fullName evidence="6">Myocilin</fullName>
    </submittedName>
</protein>
<evidence type="ECO:0000256" key="1">
    <source>
        <dbReference type="ARBA" id="ARBA00004613"/>
    </source>
</evidence>
<comment type="subcellular location">
    <subcellularLocation>
        <location evidence="1">Secreted</location>
    </subcellularLocation>
</comment>
<dbReference type="Pfam" id="PF02191">
    <property type="entry name" value="OLF"/>
    <property type="match status" value="1"/>
</dbReference>
<reference evidence="6 7" key="1">
    <citation type="journal article" date="2017" name="Nat. Ecol. Evol.">
        <title>Scallop genome provides insights into evolution of bilaterian karyotype and development.</title>
        <authorList>
            <person name="Wang S."/>
            <person name="Zhang J."/>
            <person name="Jiao W."/>
            <person name="Li J."/>
            <person name="Xun X."/>
            <person name="Sun Y."/>
            <person name="Guo X."/>
            <person name="Huan P."/>
            <person name="Dong B."/>
            <person name="Zhang L."/>
            <person name="Hu X."/>
            <person name="Sun X."/>
            <person name="Wang J."/>
            <person name="Zhao C."/>
            <person name="Wang Y."/>
            <person name="Wang D."/>
            <person name="Huang X."/>
            <person name="Wang R."/>
            <person name="Lv J."/>
            <person name="Li Y."/>
            <person name="Zhang Z."/>
            <person name="Liu B."/>
            <person name="Lu W."/>
            <person name="Hui Y."/>
            <person name="Liang J."/>
            <person name="Zhou Z."/>
            <person name="Hou R."/>
            <person name="Li X."/>
            <person name="Liu Y."/>
            <person name="Li H."/>
            <person name="Ning X."/>
            <person name="Lin Y."/>
            <person name="Zhao L."/>
            <person name="Xing Q."/>
            <person name="Dou J."/>
            <person name="Li Y."/>
            <person name="Mao J."/>
            <person name="Guo H."/>
            <person name="Dou H."/>
            <person name="Li T."/>
            <person name="Mu C."/>
            <person name="Jiang W."/>
            <person name="Fu Q."/>
            <person name="Fu X."/>
            <person name="Miao Y."/>
            <person name="Liu J."/>
            <person name="Yu Q."/>
            <person name="Li R."/>
            <person name="Liao H."/>
            <person name="Li X."/>
            <person name="Kong Y."/>
            <person name="Jiang Z."/>
            <person name="Chourrout D."/>
            <person name="Li R."/>
            <person name="Bao Z."/>
        </authorList>
    </citation>
    <scope>NUCLEOTIDE SEQUENCE [LARGE SCALE GENOMIC DNA]</scope>
    <source>
        <strain evidence="6 7">PY_sf001</strain>
    </source>
</reference>
<name>A0A210QIP9_MIZYE</name>
<evidence type="ECO:0000313" key="6">
    <source>
        <dbReference type="EMBL" id="OWF48655.1"/>
    </source>
</evidence>
<dbReference type="GO" id="GO:0005615">
    <property type="term" value="C:extracellular space"/>
    <property type="evidence" value="ECO:0007669"/>
    <property type="project" value="TreeGrafter"/>
</dbReference>
<feature type="signal peptide" evidence="4">
    <location>
        <begin position="1"/>
        <end position="21"/>
    </location>
</feature>
<evidence type="ECO:0000313" key="7">
    <source>
        <dbReference type="Proteomes" id="UP000242188"/>
    </source>
</evidence>
<evidence type="ECO:0000256" key="3">
    <source>
        <dbReference type="PROSITE-ProRule" id="PRU00446"/>
    </source>
</evidence>
<organism evidence="6 7">
    <name type="scientific">Mizuhopecten yessoensis</name>
    <name type="common">Japanese scallop</name>
    <name type="synonym">Patinopecten yessoensis</name>
    <dbReference type="NCBI Taxonomy" id="6573"/>
    <lineage>
        <taxon>Eukaryota</taxon>
        <taxon>Metazoa</taxon>
        <taxon>Spiralia</taxon>
        <taxon>Lophotrochozoa</taxon>
        <taxon>Mollusca</taxon>
        <taxon>Bivalvia</taxon>
        <taxon>Autobranchia</taxon>
        <taxon>Pteriomorphia</taxon>
        <taxon>Pectinida</taxon>
        <taxon>Pectinoidea</taxon>
        <taxon>Pectinidae</taxon>
        <taxon>Mizuhopecten</taxon>
    </lineage>
</organism>
<gene>
    <name evidence="6" type="ORF">KP79_PYT16195</name>
</gene>